<name>A0A3A9ASG5_9FIRM</name>
<proteinExistence type="predicted"/>
<evidence type="ECO:0000259" key="1">
    <source>
        <dbReference type="Pfam" id="PF04167"/>
    </source>
</evidence>
<evidence type="ECO:0000313" key="2">
    <source>
        <dbReference type="EMBL" id="RKI90521.1"/>
    </source>
</evidence>
<dbReference type="OrthoDB" id="2064617at2"/>
<dbReference type="EMBL" id="RAYQ01000014">
    <property type="protein sequence ID" value="RKI90521.1"/>
    <property type="molecule type" value="Genomic_DNA"/>
</dbReference>
<dbReference type="Gene3D" id="2.40.380.10">
    <property type="entry name" value="FomD-like"/>
    <property type="match status" value="1"/>
</dbReference>
<gene>
    <name evidence="2" type="ORF">D7V94_13950</name>
</gene>
<accession>A0A3A9ASG5</accession>
<comment type="caution">
    <text evidence="2">The sequence shown here is derived from an EMBL/GenBank/DDBJ whole genome shotgun (WGS) entry which is preliminary data.</text>
</comment>
<dbReference type="Pfam" id="PF04167">
    <property type="entry name" value="DUF402"/>
    <property type="match status" value="1"/>
</dbReference>
<dbReference type="InterPro" id="IPR007295">
    <property type="entry name" value="DUF402"/>
</dbReference>
<feature type="domain" description="DUF402" evidence="1">
    <location>
        <begin position="9"/>
        <end position="146"/>
    </location>
</feature>
<dbReference type="InterPro" id="IPR035930">
    <property type="entry name" value="FomD-like_sf"/>
</dbReference>
<dbReference type="AlphaFoldDB" id="A0A3A9ASG5"/>
<organism evidence="2 3">
    <name type="scientific">Parablautia intestinalis</name>
    <dbReference type="NCBI Taxonomy" id="2320100"/>
    <lineage>
        <taxon>Bacteria</taxon>
        <taxon>Bacillati</taxon>
        <taxon>Bacillota</taxon>
        <taxon>Clostridia</taxon>
        <taxon>Lachnospirales</taxon>
        <taxon>Lachnospiraceae</taxon>
        <taxon>Parablautia</taxon>
    </lineage>
</organism>
<keyword evidence="3" id="KW-1185">Reference proteome</keyword>
<dbReference type="RefSeq" id="WP_120470789.1">
    <property type="nucleotide sequence ID" value="NZ_RAYQ01000014.1"/>
</dbReference>
<reference evidence="2 3" key="1">
    <citation type="submission" date="2018-09" db="EMBL/GenBank/DDBJ databases">
        <title>Murine metabolic-syndrome-specific gut microbial biobank.</title>
        <authorList>
            <person name="Liu C."/>
        </authorList>
    </citation>
    <scope>NUCLEOTIDE SEQUENCE [LARGE SCALE GENOMIC DNA]</scope>
    <source>
        <strain evidence="2 3">0.1xD8-82</strain>
    </source>
</reference>
<protein>
    <submittedName>
        <fullName evidence="2">DUF402 domain-containing protein</fullName>
    </submittedName>
</protein>
<sequence>MTNPILYRRRIIPEECILLKDDTILSCDEEHIVTSWHALHPKKDLHHGSSCYFLKEGFKVSKFCDASDGLLYWYCDIVDFDYHPCDNHLIVTDLLADVIIYPDGFVKVVDLDELVTALESRSISLDTLKSSLNRLDRLLNIIYSGNFDMLRRYIIT</sequence>
<dbReference type="Proteomes" id="UP000280696">
    <property type="component" value="Unassembled WGS sequence"/>
</dbReference>
<evidence type="ECO:0000313" key="3">
    <source>
        <dbReference type="Proteomes" id="UP000280696"/>
    </source>
</evidence>
<dbReference type="SUPFAM" id="SSF159234">
    <property type="entry name" value="FomD-like"/>
    <property type="match status" value="1"/>
</dbReference>